<feature type="non-terminal residue" evidence="1">
    <location>
        <position position="1"/>
    </location>
</feature>
<evidence type="ECO:0000313" key="1">
    <source>
        <dbReference type="EMBL" id="GAH85323.1"/>
    </source>
</evidence>
<organism evidence="1">
    <name type="scientific">marine sediment metagenome</name>
    <dbReference type="NCBI Taxonomy" id="412755"/>
    <lineage>
        <taxon>unclassified sequences</taxon>
        <taxon>metagenomes</taxon>
        <taxon>ecological metagenomes</taxon>
    </lineage>
</organism>
<proteinExistence type="predicted"/>
<dbReference type="AlphaFoldDB" id="X1KTI8"/>
<sequence length="253" mass="28735">RLEFAGLSNQLLAADGFLTPELDVLAGSCRKAARYLNLALERLGGRDLSKAQEALSNHSLVELFRVGFGLALKVKWEAERWIKESWFYDQDLDVDFWGERWGGVLGGLLARRPKLYVGGQEGEEYKDFEWLLELSECSEVLRRLMVLDGLMARIAESYPLDKEWTESSGITFRPFLFNLWGRLLLGLDPGYSGLTPGEAKSFFEILRGRSKKPPYVIDPFRERFVSDFMSHTGDADPEAASILKDTLKGEFRP</sequence>
<protein>
    <submittedName>
        <fullName evidence="1">Uncharacterized protein</fullName>
    </submittedName>
</protein>
<reference evidence="1" key="1">
    <citation type="journal article" date="2014" name="Front. Microbiol.">
        <title>High frequency of phylogenetically diverse reductive dehalogenase-homologous genes in deep subseafloor sedimentary metagenomes.</title>
        <authorList>
            <person name="Kawai M."/>
            <person name="Futagami T."/>
            <person name="Toyoda A."/>
            <person name="Takaki Y."/>
            <person name="Nishi S."/>
            <person name="Hori S."/>
            <person name="Arai W."/>
            <person name="Tsubouchi T."/>
            <person name="Morono Y."/>
            <person name="Uchiyama I."/>
            <person name="Ito T."/>
            <person name="Fujiyama A."/>
            <person name="Inagaki F."/>
            <person name="Takami H."/>
        </authorList>
    </citation>
    <scope>NUCLEOTIDE SEQUENCE</scope>
    <source>
        <strain evidence="1">Expedition CK06-06</strain>
    </source>
</reference>
<accession>X1KTI8</accession>
<gene>
    <name evidence="1" type="ORF">S03H2_56082</name>
</gene>
<dbReference type="Pfam" id="PF19676">
    <property type="entry name" value="DUF6178"/>
    <property type="match status" value="1"/>
</dbReference>
<dbReference type="InterPro" id="IPR045750">
    <property type="entry name" value="DUF6178"/>
</dbReference>
<feature type="non-terminal residue" evidence="1">
    <location>
        <position position="253"/>
    </location>
</feature>
<comment type="caution">
    <text evidence="1">The sequence shown here is derived from an EMBL/GenBank/DDBJ whole genome shotgun (WGS) entry which is preliminary data.</text>
</comment>
<dbReference type="EMBL" id="BARU01035866">
    <property type="protein sequence ID" value="GAH85323.1"/>
    <property type="molecule type" value="Genomic_DNA"/>
</dbReference>
<name>X1KTI8_9ZZZZ</name>